<feature type="region of interest" description="Disordered" evidence="1">
    <location>
        <begin position="388"/>
        <end position="416"/>
    </location>
</feature>
<dbReference type="VEuPathDB" id="MicrosporidiaDB:NEQG_02219"/>
<gene>
    <name evidence="2" type="ORF">NEQG_02219</name>
</gene>
<evidence type="ECO:0000313" key="2">
    <source>
        <dbReference type="EMBL" id="EIJ87672.1"/>
    </source>
</evidence>
<dbReference type="AlphaFoldDB" id="I3EEM5"/>
<protein>
    <submittedName>
        <fullName evidence="2">Uncharacterized protein</fullName>
    </submittedName>
</protein>
<evidence type="ECO:0000313" key="3">
    <source>
        <dbReference type="Proteomes" id="UP000002872"/>
    </source>
</evidence>
<sequence>MTPEAILRNSERRERRSRFSLKRLARVIRKVGSKVSASLSNTADILMCRMSTPVSSDSDEESIIRVRMIPASPVTNVLINSHIEESIVHNQEKDNSTTECSTEGSKKCSSEDHAPGDLNVSESIPAGVSMNSSKSSCISEIIQAGDNPKLHSLQDECTFCTDSTDPINTSLSISEGLYKETSSIRSIIPSSVHKTNHTIISCVEEFIEQLYRIVIHSSPMRDSSYLPVLMLFYLKQRKYTIPSDLIAAEELFHVVSADSSTATSEDLPDEVVEYLIAEGLEPTVCINYWMAYRCTLEQVYSKFYRSLLTAVLAPNKTHTRTESTLLFYREVLFCVRDLISYSLADMQEEVHTNTDFTEETLFTNLLETLSQSKRVREFFMHRRVTSQSNNKPSVCDKGPVEASDQADTNDQVQADTNDQVQVGINDQTDANDQIQVEAIGQVQVEASDQAEAHDQVQAGINTSGQVDINGQTQVEASDQADTNDQVQADTNDQVQVGINDQTDANDQIQVEAIGQVQVEASDQADTNDQVQADTNDQVQAGINTSGQVDTVVQIDVKTPDQVQVEVAAGIPDQADTNDQVQVATGTPDQVQVATGTPDQVQVATEPSDQVQSCTSSYISVPVDGGDLEYTHPSIVYEVDWSAEAQKDSVPLISGTSTGVSAYLQECEQAHCNKASSGTGDLFHSVSNTSAADPLITDLELSPLFLKQKTKHDLLI</sequence>
<evidence type="ECO:0000256" key="1">
    <source>
        <dbReference type="SAM" id="MobiDB-lite"/>
    </source>
</evidence>
<dbReference type="InParanoid" id="I3EEM5"/>
<proteinExistence type="predicted"/>
<dbReference type="OrthoDB" id="342264at2759"/>
<dbReference type="EMBL" id="GL870881">
    <property type="protein sequence ID" value="EIJ87672.1"/>
    <property type="molecule type" value="Genomic_DNA"/>
</dbReference>
<keyword evidence="3" id="KW-1185">Reference proteome</keyword>
<feature type="compositionally biased region" description="Polar residues" evidence="1">
    <location>
        <begin position="405"/>
        <end position="416"/>
    </location>
</feature>
<dbReference type="Proteomes" id="UP000002872">
    <property type="component" value="Unassembled WGS sequence"/>
</dbReference>
<accession>I3EEM5</accession>
<organism evidence="2 3">
    <name type="scientific">Nematocida parisii (strain ERTm3)</name>
    <name type="common">Nematode killer fungus</name>
    <dbReference type="NCBI Taxonomy" id="935791"/>
    <lineage>
        <taxon>Eukaryota</taxon>
        <taxon>Fungi</taxon>
        <taxon>Fungi incertae sedis</taxon>
        <taxon>Microsporidia</taxon>
        <taxon>Nematocida</taxon>
    </lineage>
</organism>
<dbReference type="HOGENOM" id="CLU_386393_0_0_1"/>
<reference evidence="2" key="1">
    <citation type="submission" date="2011-01" db="EMBL/GenBank/DDBJ databases">
        <title>The Genome Sequence of Nematocida parisii strain ERTm3.</title>
        <authorList>
            <consortium name="The Broad Institute Genome Sequencing Platform"/>
            <consortium name="The Broad Institute Genome Sequencing Center for Infectious Disease"/>
            <person name="Cuomo C."/>
            <person name="Troemel E."/>
            <person name="Young S.K."/>
            <person name="Zeng Q."/>
            <person name="Gargeya S."/>
            <person name="Fitzgerald M."/>
            <person name="Haas B."/>
            <person name="Abouelleil A."/>
            <person name="Alvarado L."/>
            <person name="Arachchi H.M."/>
            <person name="Berlin A."/>
            <person name="Chapman S.B."/>
            <person name="Gearin G."/>
            <person name="Goldberg J."/>
            <person name="Griggs A."/>
            <person name="Gujja S."/>
            <person name="Hansen M."/>
            <person name="Heiman D."/>
            <person name="Howarth C."/>
            <person name="Larimer J."/>
            <person name="Lui A."/>
            <person name="MacDonald P.J.P."/>
            <person name="McCowen C."/>
            <person name="Montmayeur A."/>
            <person name="Murphy C."/>
            <person name="Neiman D."/>
            <person name="Pearson M."/>
            <person name="Priest M."/>
            <person name="Roberts A."/>
            <person name="Saif S."/>
            <person name="Shea T."/>
            <person name="Sisk P."/>
            <person name="Stolte C."/>
            <person name="Sykes S."/>
            <person name="Wortman J."/>
            <person name="Nusbaum C."/>
            <person name="Birren B."/>
        </authorList>
    </citation>
    <scope>NUCLEOTIDE SEQUENCE</scope>
    <source>
        <strain evidence="2">ERTm3</strain>
    </source>
</reference>
<name>I3EEM5_NEMP3</name>
<feature type="compositionally biased region" description="Basic and acidic residues" evidence="1">
    <location>
        <begin position="104"/>
        <end position="115"/>
    </location>
</feature>
<feature type="region of interest" description="Disordered" evidence="1">
    <location>
        <begin position="89"/>
        <end position="121"/>
    </location>
</feature>